<name>A0A5P2QXB0_9RHOB</name>
<dbReference type="PANTHER" id="PTHR33608">
    <property type="entry name" value="BLL2464 PROTEIN"/>
    <property type="match status" value="1"/>
</dbReference>
<protein>
    <submittedName>
        <fullName evidence="2">DUF58 domain-containing protein</fullName>
    </submittedName>
</protein>
<geneLocation type="plasmid" evidence="2 3">
    <name>unnamed4</name>
</geneLocation>
<dbReference type="EMBL" id="CP044082">
    <property type="protein sequence ID" value="QEU10635.1"/>
    <property type="molecule type" value="Genomic_DNA"/>
</dbReference>
<keyword evidence="2" id="KW-0614">Plasmid</keyword>
<reference evidence="2 3" key="1">
    <citation type="submission" date="2019-09" db="EMBL/GenBank/DDBJ databases">
        <title>FDA dAtabase for Regulatory Grade micrObial Sequences (FDA-ARGOS): Supporting development and validation of Infectious Disease Dx tests.</title>
        <authorList>
            <person name="Sciortino C."/>
            <person name="Tallon L."/>
            <person name="Sadzewicz L."/>
            <person name="Vavikolanu K."/>
            <person name="Mehta A."/>
            <person name="Aluvathingal J."/>
            <person name="Nadendla S."/>
            <person name="Nandy P."/>
            <person name="Geyer C."/>
            <person name="Yan Y."/>
            <person name="Sichtig H."/>
        </authorList>
    </citation>
    <scope>NUCLEOTIDE SEQUENCE [LARGE SCALE GENOMIC DNA]</scope>
    <source>
        <strain evidence="2 3">FDAARGOS_643</strain>
        <plasmid evidence="2 3">unnamed4</plasmid>
    </source>
</reference>
<evidence type="ECO:0000259" key="1">
    <source>
        <dbReference type="Pfam" id="PF01882"/>
    </source>
</evidence>
<dbReference type="Proteomes" id="UP000324507">
    <property type="component" value="Plasmid unnamed4"/>
</dbReference>
<proteinExistence type="predicted"/>
<evidence type="ECO:0000313" key="2">
    <source>
        <dbReference type="EMBL" id="QEU10635.1"/>
    </source>
</evidence>
<gene>
    <name evidence="2" type="ORF">FOB51_21890</name>
</gene>
<dbReference type="Pfam" id="PF01882">
    <property type="entry name" value="DUF58"/>
    <property type="match status" value="1"/>
</dbReference>
<evidence type="ECO:0000313" key="3">
    <source>
        <dbReference type="Proteomes" id="UP000324507"/>
    </source>
</evidence>
<dbReference type="PANTHER" id="PTHR33608:SF12">
    <property type="entry name" value="DUF58 DOMAIN-CONTAINING PROTEIN"/>
    <property type="match status" value="1"/>
</dbReference>
<accession>A0A5P2QXB0</accession>
<feature type="domain" description="DUF58" evidence="1">
    <location>
        <begin position="2"/>
        <end position="193"/>
    </location>
</feature>
<sequence length="244" mass="26276">MRVTREEHDRPAMLIVDQRQSMFFGTRLNMKSFTTAEIAALAAWRILAAGDRVGGMVVTDTGLAQVPAARSRGAVLRLLSQVARANAALSATAPPCPEAAAMLNRALAQAAGIVHHDWLVLIVSDFDGADDLTFAMLAHMARGNDLVLALVHDPAAHEVPRQGRVVVGDGELQVALDLSSEPVRRNLAEARRERLRGLIAWQHRLPLSVLPVSAGEETLPQLQRLFAAPARQGTRGFDTPRGAA</sequence>
<dbReference type="AlphaFoldDB" id="A0A5P2QXB0"/>
<organism evidence="2 3">
    <name type="scientific">Paracoccus yeei</name>
    <dbReference type="NCBI Taxonomy" id="147645"/>
    <lineage>
        <taxon>Bacteria</taxon>
        <taxon>Pseudomonadati</taxon>
        <taxon>Pseudomonadota</taxon>
        <taxon>Alphaproteobacteria</taxon>
        <taxon>Rhodobacterales</taxon>
        <taxon>Paracoccaceae</taxon>
        <taxon>Paracoccus</taxon>
    </lineage>
</organism>
<dbReference type="RefSeq" id="WP_150351921.1">
    <property type="nucleotide sequence ID" value="NZ_CP038093.1"/>
</dbReference>
<dbReference type="InterPro" id="IPR002881">
    <property type="entry name" value="DUF58"/>
</dbReference>